<dbReference type="SUPFAM" id="SSF50475">
    <property type="entry name" value="FMN-binding split barrel"/>
    <property type="match status" value="1"/>
</dbReference>
<dbReference type="AlphaFoldDB" id="A0A1W1C670"/>
<dbReference type="EMBL" id="FPHN01000123">
    <property type="protein sequence ID" value="SFV61245.1"/>
    <property type="molecule type" value="Genomic_DNA"/>
</dbReference>
<accession>A0A1W1C670</accession>
<reference evidence="1" key="1">
    <citation type="submission" date="2016-10" db="EMBL/GenBank/DDBJ databases">
        <authorList>
            <person name="de Groot N.N."/>
        </authorList>
    </citation>
    <scope>NUCLEOTIDE SEQUENCE</scope>
</reference>
<gene>
    <name evidence="1" type="ORF">MNB_SV-14-931</name>
</gene>
<sequence length="55" mass="6256">MKKIFEIKEQESINKILEKAEYGTLALSDNGKPYSIPVNFVLLDNSIYFHGSHKG</sequence>
<dbReference type="Pfam" id="PF12900">
    <property type="entry name" value="Pyridox_ox_2"/>
    <property type="match status" value="1"/>
</dbReference>
<protein>
    <submittedName>
        <fullName evidence="1">Pyridoxamine 5'-phosphate oxidase-related, FMN-binding</fullName>
    </submittedName>
</protein>
<dbReference type="Gene3D" id="2.30.110.10">
    <property type="entry name" value="Electron Transport, Fmn-binding Protein, Chain A"/>
    <property type="match status" value="1"/>
</dbReference>
<organism evidence="1">
    <name type="scientific">hydrothermal vent metagenome</name>
    <dbReference type="NCBI Taxonomy" id="652676"/>
    <lineage>
        <taxon>unclassified sequences</taxon>
        <taxon>metagenomes</taxon>
        <taxon>ecological metagenomes</taxon>
    </lineage>
</organism>
<evidence type="ECO:0000313" key="1">
    <source>
        <dbReference type="EMBL" id="SFV61245.1"/>
    </source>
</evidence>
<dbReference type="InterPro" id="IPR012349">
    <property type="entry name" value="Split_barrel_FMN-bd"/>
</dbReference>
<dbReference type="InterPro" id="IPR024747">
    <property type="entry name" value="Pyridox_Oxase-rel"/>
</dbReference>
<proteinExistence type="predicted"/>
<name>A0A1W1C670_9ZZZZ</name>